<reference evidence="2 3" key="1">
    <citation type="submission" date="2021-07" db="EMBL/GenBank/DDBJ databases">
        <authorList>
            <consortium name="Genoscope - CEA"/>
            <person name="William W."/>
        </authorList>
    </citation>
    <scope>NUCLEOTIDE SEQUENCE [LARGE SCALE GENOMIC DNA]</scope>
</reference>
<dbReference type="Proteomes" id="UP000694005">
    <property type="component" value="Chromosome A07"/>
</dbReference>
<dbReference type="Gramene" id="A07p05510.2_BraZ1">
    <property type="protein sequence ID" value="A07p05510.2_BraZ1.CDS.1"/>
    <property type="gene ID" value="A07g05510.2_BraZ1"/>
</dbReference>
<feature type="transmembrane region" description="Helical" evidence="1">
    <location>
        <begin position="47"/>
        <end position="66"/>
    </location>
</feature>
<keyword evidence="1" id="KW-1133">Transmembrane helix</keyword>
<proteinExistence type="predicted"/>
<protein>
    <submittedName>
        <fullName evidence="2">Uncharacterized protein</fullName>
    </submittedName>
</protein>
<evidence type="ECO:0000256" key="1">
    <source>
        <dbReference type="SAM" id="Phobius"/>
    </source>
</evidence>
<evidence type="ECO:0000313" key="2">
    <source>
        <dbReference type="EMBL" id="CAG7900907.1"/>
    </source>
</evidence>
<name>A0A8D9M6T7_BRACM</name>
<accession>A0A8D9M6T7</accession>
<keyword evidence="1" id="KW-0812">Transmembrane</keyword>
<organism evidence="2 3">
    <name type="scientific">Brassica campestris</name>
    <name type="common">Field mustard</name>
    <dbReference type="NCBI Taxonomy" id="3711"/>
    <lineage>
        <taxon>Eukaryota</taxon>
        <taxon>Viridiplantae</taxon>
        <taxon>Streptophyta</taxon>
        <taxon>Embryophyta</taxon>
        <taxon>Tracheophyta</taxon>
        <taxon>Spermatophyta</taxon>
        <taxon>Magnoliopsida</taxon>
        <taxon>eudicotyledons</taxon>
        <taxon>Gunneridae</taxon>
        <taxon>Pentapetalae</taxon>
        <taxon>rosids</taxon>
        <taxon>malvids</taxon>
        <taxon>Brassicales</taxon>
        <taxon>Brassicaceae</taxon>
        <taxon>Brassiceae</taxon>
        <taxon>Brassica</taxon>
    </lineage>
</organism>
<dbReference type="AlphaFoldDB" id="A0A8D9M6T7"/>
<dbReference type="EMBL" id="LS974623">
    <property type="protein sequence ID" value="CAG7900907.1"/>
    <property type="molecule type" value="Genomic_DNA"/>
</dbReference>
<keyword evidence="1" id="KW-0472">Membrane</keyword>
<evidence type="ECO:0000313" key="3">
    <source>
        <dbReference type="Proteomes" id="UP000694005"/>
    </source>
</evidence>
<sequence>MTTSIDKDIHVNLDMYTHHHHLKIIVSPWNKTVHEKTHSDLRHGCSFIFLSYLLCKPSFFFSLLLFRHNRRCTLLLLHQWVSTVYLLTHLFHLSHPDLHSFCHSFFFFFFVDTNLKI</sequence>
<gene>
    <name evidence="2" type="ORF">BRAPAZ1V2_A07P05510.2</name>
</gene>